<sequence>MNHLHIPTLETERLVLRPFAIADGRRVQQLAGDRRVAEMTSQIPHPYPDRMAEIWIASHPMLWRNRKLAPFAVILRDSGELIGAISLRLFAQGPRAEIGYWIGVPYWNHGYATEAGREVLRFGFEDLELESIQGRHLLNNPASGRVMEKLGMRCEGVLHHGAARQGRLLDVTDYSIPAGNFRPYLRVA</sequence>
<dbReference type="PROSITE" id="PS51186">
    <property type="entry name" value="GNAT"/>
    <property type="match status" value="1"/>
</dbReference>
<protein>
    <submittedName>
        <fullName evidence="2">GNAT family N-acetyltransferase</fullName>
    </submittedName>
</protein>
<gene>
    <name evidence="2" type="ORF">KBB96_14245</name>
</gene>
<organism evidence="2 3">
    <name type="scientific">Luteolibacter ambystomatis</name>
    <dbReference type="NCBI Taxonomy" id="2824561"/>
    <lineage>
        <taxon>Bacteria</taxon>
        <taxon>Pseudomonadati</taxon>
        <taxon>Verrucomicrobiota</taxon>
        <taxon>Verrucomicrobiia</taxon>
        <taxon>Verrucomicrobiales</taxon>
        <taxon>Verrucomicrobiaceae</taxon>
        <taxon>Luteolibacter</taxon>
    </lineage>
</organism>
<feature type="domain" description="N-acetyltransferase" evidence="1">
    <location>
        <begin position="14"/>
        <end position="174"/>
    </location>
</feature>
<dbReference type="KEGG" id="lamb:KBB96_14245"/>
<dbReference type="PANTHER" id="PTHR43792">
    <property type="entry name" value="GNAT FAMILY, PUTATIVE (AFU_ORTHOLOGUE AFUA_3G00765)-RELATED-RELATED"/>
    <property type="match status" value="1"/>
</dbReference>
<reference evidence="2" key="1">
    <citation type="submission" date="2021-04" db="EMBL/GenBank/DDBJ databases">
        <title>Luteolibacter sp. 32A isolated from the skin of an Anderson's salamander (Ambystoma andersonii).</title>
        <authorList>
            <person name="Spergser J."/>
            <person name="Busse H.-J."/>
        </authorList>
    </citation>
    <scope>NUCLEOTIDE SEQUENCE</scope>
    <source>
        <strain evidence="2">32A</strain>
    </source>
</reference>
<dbReference type="InterPro" id="IPR016181">
    <property type="entry name" value="Acyl_CoA_acyltransferase"/>
</dbReference>
<evidence type="ECO:0000313" key="2">
    <source>
        <dbReference type="EMBL" id="QUE50024.1"/>
    </source>
</evidence>
<dbReference type="Pfam" id="PF13302">
    <property type="entry name" value="Acetyltransf_3"/>
    <property type="match status" value="1"/>
</dbReference>
<dbReference type="PANTHER" id="PTHR43792:SF1">
    <property type="entry name" value="N-ACETYLTRANSFERASE DOMAIN-CONTAINING PROTEIN"/>
    <property type="match status" value="1"/>
</dbReference>
<evidence type="ECO:0000313" key="3">
    <source>
        <dbReference type="Proteomes" id="UP000676169"/>
    </source>
</evidence>
<evidence type="ECO:0000259" key="1">
    <source>
        <dbReference type="PROSITE" id="PS51186"/>
    </source>
</evidence>
<dbReference type="InterPro" id="IPR000182">
    <property type="entry name" value="GNAT_dom"/>
</dbReference>
<dbReference type="SUPFAM" id="SSF55729">
    <property type="entry name" value="Acyl-CoA N-acyltransferases (Nat)"/>
    <property type="match status" value="1"/>
</dbReference>
<dbReference type="Gene3D" id="3.40.630.30">
    <property type="match status" value="1"/>
</dbReference>
<keyword evidence="3" id="KW-1185">Reference proteome</keyword>
<name>A0A975IYD4_9BACT</name>
<dbReference type="GO" id="GO:0016747">
    <property type="term" value="F:acyltransferase activity, transferring groups other than amino-acyl groups"/>
    <property type="evidence" value="ECO:0007669"/>
    <property type="project" value="InterPro"/>
</dbReference>
<dbReference type="EMBL" id="CP073100">
    <property type="protein sequence ID" value="QUE50024.1"/>
    <property type="molecule type" value="Genomic_DNA"/>
</dbReference>
<accession>A0A975IYD4</accession>
<dbReference type="InterPro" id="IPR051531">
    <property type="entry name" value="N-acetyltransferase"/>
</dbReference>
<dbReference type="AlphaFoldDB" id="A0A975IYD4"/>
<dbReference type="RefSeq" id="WP_211630113.1">
    <property type="nucleotide sequence ID" value="NZ_CP073100.1"/>
</dbReference>
<proteinExistence type="predicted"/>
<dbReference type="Proteomes" id="UP000676169">
    <property type="component" value="Chromosome"/>
</dbReference>